<dbReference type="Gene3D" id="3.10.105.10">
    <property type="entry name" value="Dipeptide-binding Protein, Domain 3"/>
    <property type="match status" value="1"/>
</dbReference>
<evidence type="ECO:0000256" key="4">
    <source>
        <dbReference type="ARBA" id="ARBA00022729"/>
    </source>
</evidence>
<dbReference type="GO" id="GO:0015833">
    <property type="term" value="P:peptide transport"/>
    <property type="evidence" value="ECO:0000318"/>
    <property type="project" value="GO_Central"/>
</dbReference>
<proteinExistence type="inferred from homology"/>
<feature type="domain" description="Solute-binding protein family 5" evidence="6">
    <location>
        <begin position="96"/>
        <end position="459"/>
    </location>
</feature>
<dbReference type="PANTHER" id="PTHR30290">
    <property type="entry name" value="PERIPLASMIC BINDING COMPONENT OF ABC TRANSPORTER"/>
    <property type="match status" value="1"/>
</dbReference>
<sequence>MKIEFTGDNNLSKPNKSLTRSAVGIVVLLILVSLFLIVTGTKSDDGNVNTGDETVSKLVLGNVAEVNSVNYFDRGLSSFFWLLTNYGLIRFDKDGEVVPEIAESWETTDFKRWVFHLRNNVTWHDGVSVTSRDFKYSVDFSKENTDSWESIFGNIDSIETPDPYTVIYNLKDPDYNFLTTMAVAAKAVPEHVFEDVADPKRYDDKKALIGTGPYMFDNFDKNAGIITYKAYDQYWRGKPAVDVIEIKLFKNPETMMMALQKGEIDAPYTYAKGVDYYHVPNLMKNDNLGYMIVDSRTLGNVLWINTNHTPLDNKDLRQALSYAINYAEILNLFTAGYGQMPDAGFVPNGTLYYVDTRKLTYDVNKSKSMLDSIGFKDIDGDGFRETPDEKKIVLDLVMDSSKSDQVRLGEIIKKYFASVGMNVELRPLDSSTFWDTMDVRKTFDMGLAGTTFWGMNMGAGYGSGYVATRYYGWSMVNDSRYDAILDGLLQMQDRDKKKVLAADIQEYYAEEMPQIALYSMNLIQPYNKKYEGWTYNVYYGVICPDTFYNLHKA</sequence>
<evidence type="ECO:0000256" key="2">
    <source>
        <dbReference type="ARBA" id="ARBA00005695"/>
    </source>
</evidence>
<evidence type="ECO:0000256" key="5">
    <source>
        <dbReference type="SAM" id="Phobius"/>
    </source>
</evidence>
<keyword evidence="5" id="KW-0472">Membrane</keyword>
<gene>
    <name evidence="7" type="ordered locus">MA_2477</name>
</gene>
<dbReference type="GO" id="GO:1904680">
    <property type="term" value="F:peptide transmembrane transporter activity"/>
    <property type="evidence" value="ECO:0000318"/>
    <property type="project" value="GO_Central"/>
</dbReference>
<reference evidence="7 8" key="1">
    <citation type="journal article" date="2002" name="Genome Res.">
        <title>The genome of Methanosarcina acetivorans reveals extensive metabolic and physiological diversity.</title>
        <authorList>
            <person name="Galagan J.E."/>
            <person name="Nusbaum C."/>
            <person name="Roy A."/>
            <person name="Endrizzi M.G."/>
            <person name="Macdonald P."/>
            <person name="FitzHugh W."/>
            <person name="Calvo S."/>
            <person name="Engels R."/>
            <person name="Smirnov S."/>
            <person name="Atnoor D."/>
            <person name="Brown A."/>
            <person name="Allen N."/>
            <person name="Naylor J."/>
            <person name="Stange-Thomann N."/>
            <person name="DeArellano K."/>
            <person name="Johnson R."/>
            <person name="Linton L."/>
            <person name="McEwan P."/>
            <person name="McKernan K."/>
            <person name="Talamas J."/>
            <person name="Tirrell A."/>
            <person name="Ye W."/>
            <person name="Zimmer A."/>
            <person name="Barber R.D."/>
            <person name="Cann I."/>
            <person name="Graham D.E."/>
            <person name="Grahame D.A."/>
            <person name="Guss A."/>
            <person name="Hedderich R."/>
            <person name="Ingram-Smith C."/>
            <person name="Kuettner C.H."/>
            <person name="Krzycki J.A."/>
            <person name="Leigh J.A."/>
            <person name="Li W."/>
            <person name="Liu J."/>
            <person name="Mukhopadhyay B."/>
            <person name="Reeve J.N."/>
            <person name="Smith K."/>
            <person name="Springer T.A."/>
            <person name="Umayam L.A."/>
            <person name="White O."/>
            <person name="White R.H."/>
            <person name="de Macario E.C."/>
            <person name="Ferry J.G."/>
            <person name="Jarrell K.F."/>
            <person name="Jing H."/>
            <person name="Macario A.J.L."/>
            <person name="Paulsen I."/>
            <person name="Pritchett M."/>
            <person name="Sowers K.R."/>
            <person name="Swanson R.V."/>
            <person name="Zinder S.H."/>
            <person name="Lander E."/>
            <person name="Metcalf W.W."/>
            <person name="Birren B."/>
        </authorList>
    </citation>
    <scope>NUCLEOTIDE SEQUENCE [LARGE SCALE GENOMIC DNA]</scope>
    <source>
        <strain evidence="8">ATCC 35395 / DSM 2834 / JCM 12185 / C2A</strain>
    </source>
</reference>
<dbReference type="InterPro" id="IPR039424">
    <property type="entry name" value="SBP_5"/>
</dbReference>
<dbReference type="PhylomeDB" id="Q8TN16"/>
<feature type="transmembrane region" description="Helical" evidence="5">
    <location>
        <begin position="21"/>
        <end position="40"/>
    </location>
</feature>
<keyword evidence="3" id="KW-0813">Transport</keyword>
<dbReference type="PIRSF" id="PIRSF002741">
    <property type="entry name" value="MppA"/>
    <property type="match status" value="1"/>
</dbReference>
<dbReference type="InterPro" id="IPR030678">
    <property type="entry name" value="Peptide/Ni-bd"/>
</dbReference>
<comment type="subcellular location">
    <subcellularLocation>
        <location evidence="1">Cell envelope</location>
    </subcellularLocation>
</comment>
<dbReference type="FunFam" id="3.40.190.10:FF:000465">
    <property type="entry name" value="Peptide ABC transporter, solute-binding protein"/>
    <property type="match status" value="1"/>
</dbReference>
<dbReference type="EMBL" id="AE010299">
    <property type="protein sequence ID" value="AAM05863.1"/>
    <property type="molecule type" value="Genomic_DNA"/>
</dbReference>
<dbReference type="Gene3D" id="3.40.190.10">
    <property type="entry name" value="Periplasmic binding protein-like II"/>
    <property type="match status" value="1"/>
</dbReference>
<organism evidence="7 8">
    <name type="scientific">Methanosarcina acetivorans (strain ATCC 35395 / DSM 2834 / JCM 12185 / C2A)</name>
    <dbReference type="NCBI Taxonomy" id="188937"/>
    <lineage>
        <taxon>Archaea</taxon>
        <taxon>Methanobacteriati</taxon>
        <taxon>Methanobacteriota</taxon>
        <taxon>Stenosarchaea group</taxon>
        <taxon>Methanomicrobia</taxon>
        <taxon>Methanosarcinales</taxon>
        <taxon>Methanosarcinaceae</taxon>
        <taxon>Methanosarcina</taxon>
    </lineage>
</organism>
<keyword evidence="5" id="KW-0812">Transmembrane</keyword>
<dbReference type="PANTHER" id="PTHR30290:SF10">
    <property type="entry name" value="PERIPLASMIC OLIGOPEPTIDE-BINDING PROTEIN-RELATED"/>
    <property type="match status" value="1"/>
</dbReference>
<dbReference type="InParanoid" id="Q8TN16"/>
<dbReference type="GO" id="GO:0042597">
    <property type="term" value="C:periplasmic space"/>
    <property type="evidence" value="ECO:0007669"/>
    <property type="project" value="UniProtKB-ARBA"/>
</dbReference>
<keyword evidence="4" id="KW-0732">Signal</keyword>
<evidence type="ECO:0000313" key="8">
    <source>
        <dbReference type="Proteomes" id="UP000002487"/>
    </source>
</evidence>
<dbReference type="SUPFAM" id="SSF53850">
    <property type="entry name" value="Periplasmic binding protein-like II"/>
    <property type="match status" value="1"/>
</dbReference>
<accession>Q8TN16</accession>
<keyword evidence="8" id="KW-1185">Reference proteome</keyword>
<name>Q8TN16_METAC</name>
<keyword evidence="5" id="KW-1133">Transmembrane helix</keyword>
<evidence type="ECO:0000313" key="7">
    <source>
        <dbReference type="EMBL" id="AAM05863.1"/>
    </source>
</evidence>
<dbReference type="HOGENOM" id="CLU_017028_8_7_2"/>
<dbReference type="InterPro" id="IPR000914">
    <property type="entry name" value="SBP_5_dom"/>
</dbReference>
<dbReference type="Pfam" id="PF00496">
    <property type="entry name" value="SBP_bac_5"/>
    <property type="match status" value="1"/>
</dbReference>
<dbReference type="EnsemblBacteria" id="AAM05863">
    <property type="protein sequence ID" value="AAM05863"/>
    <property type="gene ID" value="MA_2477"/>
</dbReference>
<evidence type="ECO:0000256" key="3">
    <source>
        <dbReference type="ARBA" id="ARBA00022448"/>
    </source>
</evidence>
<evidence type="ECO:0000259" key="6">
    <source>
        <dbReference type="Pfam" id="PF00496"/>
    </source>
</evidence>
<dbReference type="FunFam" id="3.10.105.10:FF:000016">
    <property type="entry name" value="Oligopeptide ABC transporter, solute-binding protein"/>
    <property type="match status" value="1"/>
</dbReference>
<dbReference type="KEGG" id="mac:MA_2477"/>
<dbReference type="STRING" id="188937.MA_2477"/>
<evidence type="ECO:0000256" key="1">
    <source>
        <dbReference type="ARBA" id="ARBA00004196"/>
    </source>
</evidence>
<dbReference type="GO" id="GO:0043190">
    <property type="term" value="C:ATP-binding cassette (ABC) transporter complex"/>
    <property type="evidence" value="ECO:0007669"/>
    <property type="project" value="InterPro"/>
</dbReference>
<dbReference type="Proteomes" id="UP000002487">
    <property type="component" value="Chromosome"/>
</dbReference>
<protein>
    <submittedName>
        <fullName evidence="7">Peptide ABC transporter, solute-binding protein</fullName>
    </submittedName>
</protein>
<dbReference type="CDD" id="cd00995">
    <property type="entry name" value="PBP2_NikA_DppA_OppA_like"/>
    <property type="match status" value="1"/>
</dbReference>
<dbReference type="AlphaFoldDB" id="Q8TN16"/>
<comment type="similarity">
    <text evidence="2">Belongs to the bacterial solute-binding protein 5 family.</text>
</comment>